<dbReference type="InterPro" id="IPR020449">
    <property type="entry name" value="Tscrpt_reg_AraC-type_HTH"/>
</dbReference>
<dbReference type="InterPro" id="IPR018060">
    <property type="entry name" value="HTH_AraC"/>
</dbReference>
<dbReference type="Pfam" id="PF12833">
    <property type="entry name" value="HTH_18"/>
    <property type="match status" value="1"/>
</dbReference>
<proteinExistence type="predicted"/>
<gene>
    <name evidence="5" type="ORF">NK118_09230</name>
</gene>
<dbReference type="SUPFAM" id="SSF46689">
    <property type="entry name" value="Homeodomain-like"/>
    <property type="match status" value="2"/>
</dbReference>
<evidence type="ECO:0000256" key="3">
    <source>
        <dbReference type="ARBA" id="ARBA00023163"/>
    </source>
</evidence>
<dbReference type="Gene3D" id="1.10.10.60">
    <property type="entry name" value="Homeodomain-like"/>
    <property type="match status" value="2"/>
</dbReference>
<keyword evidence="6" id="KW-1185">Reference proteome</keyword>
<evidence type="ECO:0000256" key="2">
    <source>
        <dbReference type="ARBA" id="ARBA00023125"/>
    </source>
</evidence>
<feature type="domain" description="HTH araC/xylS-type" evidence="4">
    <location>
        <begin position="282"/>
        <end position="380"/>
    </location>
</feature>
<keyword evidence="1" id="KW-0805">Transcription regulation</keyword>
<evidence type="ECO:0000313" key="5">
    <source>
        <dbReference type="EMBL" id="MCP1110431.1"/>
    </source>
</evidence>
<dbReference type="RefSeq" id="WP_262069311.1">
    <property type="nucleotide sequence ID" value="NZ_JAMXOC010000013.1"/>
</dbReference>
<name>A0ABT1EL77_9FIRM</name>
<keyword evidence="2" id="KW-0238">DNA-binding</keyword>
<dbReference type="PROSITE" id="PS01124">
    <property type="entry name" value="HTH_ARAC_FAMILY_2"/>
    <property type="match status" value="1"/>
</dbReference>
<dbReference type="InterPro" id="IPR009057">
    <property type="entry name" value="Homeodomain-like_sf"/>
</dbReference>
<dbReference type="EMBL" id="JAMZFV010000013">
    <property type="protein sequence ID" value="MCP1110431.1"/>
    <property type="molecule type" value="Genomic_DNA"/>
</dbReference>
<dbReference type="Proteomes" id="UP001523565">
    <property type="component" value="Unassembled WGS sequence"/>
</dbReference>
<sequence>MRTYSDEVALVATITPLWETAINTYDGPCAAAIHQVLLELFGVVSSPERLALGLGIRYRGEAGLIQTAYAGGAMFISQTAHINGQPQATIISLCKKWQYLYEGVLEGGENASPLSLADPVIRVLVAAYYFADQHRQLLGLGEQPEKPREYYDSIYADRESLFHHSPYALEEKLSKAVAKGNEALALATLHEINAHGEKAVLAKNPLRSVKNSLIGSIAFLARASIQAGVGANDAFALSDALTQRVEEMNERRTVLDFEEHILLQFIGLVHRRLEESYSPPILKVVHYVENHLDAKISLSQAAAYAGVHPVYLSARFKKETGFAFANYVAARKIQESSYFVRHTNYSTSQIASLYGFSSQSYYITTFKKVLGTTPREYRRQLLAE</sequence>
<dbReference type="PRINTS" id="PR00032">
    <property type="entry name" value="HTHARAC"/>
</dbReference>
<accession>A0ABT1EL77</accession>
<reference evidence="5 6" key="1">
    <citation type="journal article" date="2022" name="Genome Biol. Evol.">
        <title>Host diet, physiology and behaviors set the stage for Lachnospiraceae cladogenesis.</title>
        <authorList>
            <person name="Vera-Ponce De Leon A."/>
            <person name="Schneider M."/>
            <person name="Jahnes B.C."/>
            <person name="Sadowski V."/>
            <person name="Camuy-Velez L.A."/>
            <person name="Duan J."/>
            <person name="Sabree Z.L."/>
        </authorList>
    </citation>
    <scope>NUCLEOTIDE SEQUENCE [LARGE SCALE GENOMIC DNA]</scope>
    <source>
        <strain evidence="5 6">PAL227</strain>
    </source>
</reference>
<protein>
    <submittedName>
        <fullName evidence="5">AraC family transcriptional regulator</fullName>
    </submittedName>
</protein>
<comment type="caution">
    <text evidence="5">The sequence shown here is derived from an EMBL/GenBank/DDBJ whole genome shotgun (WGS) entry which is preliminary data.</text>
</comment>
<dbReference type="SMART" id="SM00342">
    <property type="entry name" value="HTH_ARAC"/>
    <property type="match status" value="1"/>
</dbReference>
<keyword evidence="3" id="KW-0804">Transcription</keyword>
<dbReference type="PANTHER" id="PTHR43280">
    <property type="entry name" value="ARAC-FAMILY TRANSCRIPTIONAL REGULATOR"/>
    <property type="match status" value="1"/>
</dbReference>
<evidence type="ECO:0000259" key="4">
    <source>
        <dbReference type="PROSITE" id="PS01124"/>
    </source>
</evidence>
<evidence type="ECO:0000313" key="6">
    <source>
        <dbReference type="Proteomes" id="UP001523565"/>
    </source>
</evidence>
<organism evidence="5 6">
    <name type="scientific">Ohessyouella blattaphilus</name>
    <dbReference type="NCBI Taxonomy" id="2949333"/>
    <lineage>
        <taxon>Bacteria</taxon>
        <taxon>Bacillati</taxon>
        <taxon>Bacillota</taxon>
        <taxon>Clostridia</taxon>
        <taxon>Lachnospirales</taxon>
        <taxon>Lachnospiraceae</taxon>
        <taxon>Ohessyouella</taxon>
    </lineage>
</organism>
<dbReference type="PANTHER" id="PTHR43280:SF2">
    <property type="entry name" value="HTH-TYPE TRANSCRIPTIONAL REGULATOR EXSA"/>
    <property type="match status" value="1"/>
</dbReference>
<evidence type="ECO:0000256" key="1">
    <source>
        <dbReference type="ARBA" id="ARBA00023015"/>
    </source>
</evidence>